<reference evidence="3" key="1">
    <citation type="submission" date="2016-06" db="UniProtKB">
        <authorList>
            <consortium name="WormBaseParasite"/>
        </authorList>
    </citation>
    <scope>IDENTIFICATION</scope>
</reference>
<name>A0A183S744_SCHSO</name>
<dbReference type="EMBL" id="UYSU01000020">
    <property type="protein sequence ID" value="VDL81039.1"/>
    <property type="molecule type" value="Genomic_DNA"/>
</dbReference>
<evidence type="ECO:0000313" key="1">
    <source>
        <dbReference type="EMBL" id="VDL81039.1"/>
    </source>
</evidence>
<dbReference type="PANTHER" id="PTHR19316">
    <property type="entry name" value="PROTEIN FOLDING REGULATOR"/>
    <property type="match status" value="1"/>
</dbReference>
<organism evidence="3">
    <name type="scientific">Schistocephalus solidus</name>
    <name type="common">Tapeworm</name>
    <dbReference type="NCBI Taxonomy" id="70667"/>
    <lineage>
        <taxon>Eukaryota</taxon>
        <taxon>Metazoa</taxon>
        <taxon>Spiralia</taxon>
        <taxon>Lophotrochozoa</taxon>
        <taxon>Platyhelminthes</taxon>
        <taxon>Cestoda</taxon>
        <taxon>Eucestoda</taxon>
        <taxon>Diphyllobothriidea</taxon>
        <taxon>Diphyllobothriidae</taxon>
        <taxon>Schistocephalus</taxon>
    </lineage>
</organism>
<dbReference type="AlphaFoldDB" id="A0A183S744"/>
<keyword evidence="2" id="KW-1185">Reference proteome</keyword>
<dbReference type="InterPro" id="IPR016024">
    <property type="entry name" value="ARM-type_fold"/>
</dbReference>
<dbReference type="SUPFAM" id="SSF48371">
    <property type="entry name" value="ARM repeat"/>
    <property type="match status" value="1"/>
</dbReference>
<dbReference type="InterPro" id="IPR011989">
    <property type="entry name" value="ARM-like"/>
</dbReference>
<dbReference type="PANTHER" id="PTHR19316:SF18">
    <property type="entry name" value="HSP70-BINDING PROTEIN 1"/>
    <property type="match status" value="1"/>
</dbReference>
<dbReference type="WBParaSite" id="SSLN_0000004101-mRNA-1">
    <property type="protein sequence ID" value="SSLN_0000004101-mRNA-1"/>
    <property type="gene ID" value="SSLN_0000004101"/>
</dbReference>
<sequence length="323" mass="35711">MERVPHNLQGLFNFCMSAGTDFSASAQQMDPETARWLREALESMTVDLVEEMRKNIAIIIENLHQTDEGATAKITESVDNLIGLTEDVNLADIFLKIGGLELLLTLFDQPPSPLYCQTGNLLANIVQNNEEAQKIAVNNGLLEVSLKLFSLQDDKENLRGIFAGISALVRSSLLCQQQFVASHGFQVLFEVLDRLTASEASIKQHTRFLNKVNFFLSCMCQELTDEQLLAIKDCALADKIAELALRFSPALPEFLLSGLVLLLTGRRSVVLDPDTVNTKPALKLSLRDDLKADLRRAIGSLPTSDSECAVDPELVARLKELLK</sequence>
<dbReference type="STRING" id="70667.A0A183S744"/>
<dbReference type="GO" id="GO:0005783">
    <property type="term" value="C:endoplasmic reticulum"/>
    <property type="evidence" value="ECO:0007669"/>
    <property type="project" value="TreeGrafter"/>
</dbReference>
<protein>
    <submittedName>
        <fullName evidence="3">Fes1 domain-containing protein</fullName>
    </submittedName>
</protein>
<gene>
    <name evidence="1" type="ORF">SSLN_LOCUS42</name>
</gene>
<evidence type="ECO:0000313" key="3">
    <source>
        <dbReference type="WBParaSite" id="SSLN_0000004101-mRNA-1"/>
    </source>
</evidence>
<dbReference type="GO" id="GO:0000774">
    <property type="term" value="F:adenyl-nucleotide exchange factor activity"/>
    <property type="evidence" value="ECO:0007669"/>
    <property type="project" value="TreeGrafter"/>
</dbReference>
<proteinExistence type="predicted"/>
<dbReference type="Gene3D" id="1.25.10.10">
    <property type="entry name" value="Leucine-rich Repeat Variant"/>
    <property type="match status" value="1"/>
</dbReference>
<dbReference type="OrthoDB" id="10250458at2759"/>
<dbReference type="InterPro" id="IPR050693">
    <property type="entry name" value="Hsp70_NEF-Inhibitors"/>
</dbReference>
<accession>A0A183S744</accession>
<reference evidence="1 2" key="2">
    <citation type="submission" date="2018-11" db="EMBL/GenBank/DDBJ databases">
        <authorList>
            <consortium name="Pathogen Informatics"/>
        </authorList>
    </citation>
    <scope>NUCLEOTIDE SEQUENCE [LARGE SCALE GENOMIC DNA]</scope>
    <source>
        <strain evidence="1 2">NST_G2</strain>
    </source>
</reference>
<evidence type="ECO:0000313" key="2">
    <source>
        <dbReference type="Proteomes" id="UP000275846"/>
    </source>
</evidence>
<dbReference type="Proteomes" id="UP000275846">
    <property type="component" value="Unassembled WGS sequence"/>
</dbReference>